<dbReference type="STRING" id="502025.Hoch_4035"/>
<keyword evidence="1" id="KW-0472">Membrane</keyword>
<name>D0LJG0_HALO1</name>
<dbReference type="HOGENOM" id="CLU_1487098_0_0_7"/>
<feature type="transmembrane region" description="Helical" evidence="1">
    <location>
        <begin position="6"/>
        <end position="23"/>
    </location>
</feature>
<evidence type="ECO:0000256" key="1">
    <source>
        <dbReference type="SAM" id="Phobius"/>
    </source>
</evidence>
<keyword evidence="1" id="KW-1133">Transmembrane helix</keyword>
<reference evidence="2 3" key="1">
    <citation type="journal article" date="2010" name="Stand. Genomic Sci.">
        <title>Complete genome sequence of Haliangium ochraceum type strain (SMP-2).</title>
        <authorList>
            <consortium name="US DOE Joint Genome Institute (JGI-PGF)"/>
            <person name="Ivanova N."/>
            <person name="Daum C."/>
            <person name="Lang E."/>
            <person name="Abt B."/>
            <person name="Kopitz M."/>
            <person name="Saunders E."/>
            <person name="Lapidus A."/>
            <person name="Lucas S."/>
            <person name="Glavina Del Rio T."/>
            <person name="Nolan M."/>
            <person name="Tice H."/>
            <person name="Copeland A."/>
            <person name="Cheng J.F."/>
            <person name="Chen F."/>
            <person name="Bruce D."/>
            <person name="Goodwin L."/>
            <person name="Pitluck S."/>
            <person name="Mavromatis K."/>
            <person name="Pati A."/>
            <person name="Mikhailova N."/>
            <person name="Chen A."/>
            <person name="Palaniappan K."/>
            <person name="Land M."/>
            <person name="Hauser L."/>
            <person name="Chang Y.J."/>
            <person name="Jeffries C.D."/>
            <person name="Detter J.C."/>
            <person name="Brettin T."/>
            <person name="Rohde M."/>
            <person name="Goker M."/>
            <person name="Bristow J."/>
            <person name="Markowitz V."/>
            <person name="Eisen J.A."/>
            <person name="Hugenholtz P."/>
            <person name="Kyrpides N.C."/>
            <person name="Klenk H.P."/>
        </authorList>
    </citation>
    <scope>NUCLEOTIDE SEQUENCE [LARGE SCALE GENOMIC DNA]</scope>
    <source>
        <strain evidence="3">DSM 14365 / CIP 107738 / JCM 11303 / AJ 13395 / SMP-2</strain>
    </source>
</reference>
<accession>D0LJG0</accession>
<dbReference type="RefSeq" id="WP_012829132.1">
    <property type="nucleotide sequence ID" value="NC_013440.1"/>
</dbReference>
<dbReference type="EMBL" id="CP001804">
    <property type="protein sequence ID" value="ACY16534.1"/>
    <property type="molecule type" value="Genomic_DNA"/>
</dbReference>
<keyword evidence="1" id="KW-0812">Transmembrane</keyword>
<feature type="transmembrane region" description="Helical" evidence="1">
    <location>
        <begin position="35"/>
        <end position="54"/>
    </location>
</feature>
<dbReference type="AlphaFoldDB" id="D0LJG0"/>
<feature type="transmembrane region" description="Helical" evidence="1">
    <location>
        <begin position="104"/>
        <end position="124"/>
    </location>
</feature>
<feature type="transmembrane region" description="Helical" evidence="1">
    <location>
        <begin position="151"/>
        <end position="172"/>
    </location>
</feature>
<sequence length="181" mass="19355">MLPALLILICCGLFFALCARERVRADGPFAAPAFPLVLSFLGVLCLPVVLYLYFVHPAWSWLYAVDPARVSELVAVPVILTTVLSLLGAWLLGAALVRAGRVRALWIALAAAAAGLALTLLLGFERLAHYGSYEVFHAQAAADLLEVKLGYALMAVLLGVGAATAFVAGELLRDGRRVRLR</sequence>
<gene>
    <name evidence="2" type="ordered locus">Hoch_4035</name>
</gene>
<proteinExistence type="predicted"/>
<protein>
    <submittedName>
        <fullName evidence="2">Uncharacterized protein</fullName>
    </submittedName>
</protein>
<evidence type="ECO:0000313" key="2">
    <source>
        <dbReference type="EMBL" id="ACY16534.1"/>
    </source>
</evidence>
<keyword evidence="3" id="KW-1185">Reference proteome</keyword>
<evidence type="ECO:0000313" key="3">
    <source>
        <dbReference type="Proteomes" id="UP000001880"/>
    </source>
</evidence>
<organism evidence="2 3">
    <name type="scientific">Haliangium ochraceum (strain DSM 14365 / JCM 11303 / SMP-2)</name>
    <dbReference type="NCBI Taxonomy" id="502025"/>
    <lineage>
        <taxon>Bacteria</taxon>
        <taxon>Pseudomonadati</taxon>
        <taxon>Myxococcota</taxon>
        <taxon>Polyangia</taxon>
        <taxon>Haliangiales</taxon>
        <taxon>Kofleriaceae</taxon>
        <taxon>Haliangium</taxon>
    </lineage>
</organism>
<dbReference type="Proteomes" id="UP000001880">
    <property type="component" value="Chromosome"/>
</dbReference>
<feature type="transmembrane region" description="Helical" evidence="1">
    <location>
        <begin position="74"/>
        <end position="97"/>
    </location>
</feature>
<dbReference type="KEGG" id="hoh:Hoch_4035"/>